<protein>
    <submittedName>
        <fullName evidence="1">Uncharacterized protein</fullName>
    </submittedName>
</protein>
<name>A0ACC1MFC8_9PEZI</name>
<gene>
    <name evidence="1" type="ORF">NUW58_g10888</name>
</gene>
<sequence>MAQRIKEEVPEAADRLDALQEAAKQPIKIPSFAPSVAGKVIAMFESPFNIAENGQVTDAKGKVLGKLAEGQDYQGLVGKDIKGIDQHGNLLGDNDTELGKVDLVPEGSIVERIKEEIPEAAERLDAIEAAKQQAEEAVGAGLSILEGRKINKMGNVVDDNGNPIGRVVSGDLKKLAGKMPDKNGKVWDDRGNVIGEVEVLPEVVKNEASPFEDFPDATVDKFGKVIYDGRQVGVVVGDDWQKLIGKKVDADGDILDKNGNVIGHAERQEEEEPEEPEEEPIDYSMLRDKKVNKLGNVVDDKEGGR</sequence>
<organism evidence="1 2">
    <name type="scientific">Xylaria curta</name>
    <dbReference type="NCBI Taxonomy" id="42375"/>
    <lineage>
        <taxon>Eukaryota</taxon>
        <taxon>Fungi</taxon>
        <taxon>Dikarya</taxon>
        <taxon>Ascomycota</taxon>
        <taxon>Pezizomycotina</taxon>
        <taxon>Sordariomycetes</taxon>
        <taxon>Xylariomycetidae</taxon>
        <taxon>Xylariales</taxon>
        <taxon>Xylariaceae</taxon>
        <taxon>Xylaria</taxon>
    </lineage>
</organism>
<accession>A0ACC1MFC8</accession>
<evidence type="ECO:0000313" key="1">
    <source>
        <dbReference type="EMBL" id="KAJ2965428.1"/>
    </source>
</evidence>
<proteinExistence type="predicted"/>
<evidence type="ECO:0000313" key="2">
    <source>
        <dbReference type="Proteomes" id="UP001143856"/>
    </source>
</evidence>
<dbReference type="Proteomes" id="UP001143856">
    <property type="component" value="Unassembled WGS sequence"/>
</dbReference>
<reference evidence="1" key="1">
    <citation type="submission" date="2022-10" db="EMBL/GenBank/DDBJ databases">
        <title>Genome Sequence of Xylaria curta.</title>
        <authorList>
            <person name="Buettner E."/>
        </authorList>
    </citation>
    <scope>NUCLEOTIDE SEQUENCE</scope>
    <source>
        <strain evidence="1">Babe10</strain>
    </source>
</reference>
<comment type="caution">
    <text evidence="1">The sequence shown here is derived from an EMBL/GenBank/DDBJ whole genome shotgun (WGS) entry which is preliminary data.</text>
</comment>
<keyword evidence="2" id="KW-1185">Reference proteome</keyword>
<dbReference type="EMBL" id="JAPDGR010005611">
    <property type="protein sequence ID" value="KAJ2965428.1"/>
    <property type="molecule type" value="Genomic_DNA"/>
</dbReference>